<organism evidence="3 4">
    <name type="scientific">Candidatus Propionivibrio dominans</name>
    <dbReference type="NCBI Taxonomy" id="2954373"/>
    <lineage>
        <taxon>Bacteria</taxon>
        <taxon>Pseudomonadati</taxon>
        <taxon>Pseudomonadota</taxon>
        <taxon>Betaproteobacteria</taxon>
        <taxon>Rhodocyclales</taxon>
        <taxon>Rhodocyclaceae</taxon>
        <taxon>Propionivibrio</taxon>
    </lineage>
</organism>
<dbReference type="Pfam" id="PF16036">
    <property type="entry name" value="Chalcone_3"/>
    <property type="match status" value="1"/>
</dbReference>
<dbReference type="Proteomes" id="UP000886602">
    <property type="component" value="Unassembled WGS sequence"/>
</dbReference>
<gene>
    <name evidence="3" type="ORF">IPJ48_10815</name>
</gene>
<name>A0A9D7I7Q7_9RHOO</name>
<proteinExistence type="predicted"/>
<keyword evidence="1" id="KW-0732">Signal</keyword>
<comment type="caution">
    <text evidence="3">The sequence shown here is derived from an EMBL/GenBank/DDBJ whole genome shotgun (WGS) entry which is preliminary data.</text>
</comment>
<dbReference type="EMBL" id="JADJNC010000015">
    <property type="protein sequence ID" value="MBK7423541.1"/>
    <property type="molecule type" value="Genomic_DNA"/>
</dbReference>
<dbReference type="InterPro" id="IPR016087">
    <property type="entry name" value="Chalcone_isomerase"/>
</dbReference>
<evidence type="ECO:0000313" key="3">
    <source>
        <dbReference type="EMBL" id="MBK7423541.1"/>
    </source>
</evidence>
<dbReference type="GO" id="GO:0016853">
    <property type="term" value="F:isomerase activity"/>
    <property type="evidence" value="ECO:0007669"/>
    <property type="project" value="UniProtKB-KW"/>
</dbReference>
<dbReference type="AlphaFoldDB" id="A0A9D7I7Q7"/>
<keyword evidence="3" id="KW-0413">Isomerase</keyword>
<feature type="signal peptide" evidence="1">
    <location>
        <begin position="1"/>
        <end position="17"/>
    </location>
</feature>
<accession>A0A9D7I7Q7</accession>
<evidence type="ECO:0000256" key="1">
    <source>
        <dbReference type="SAM" id="SignalP"/>
    </source>
</evidence>
<feature type="domain" description="Chalcone isomerase" evidence="2">
    <location>
        <begin position="40"/>
        <end position="168"/>
    </location>
</feature>
<evidence type="ECO:0000313" key="4">
    <source>
        <dbReference type="Proteomes" id="UP000886602"/>
    </source>
</evidence>
<protein>
    <submittedName>
        <fullName evidence="3">Chalcone isomerase family protein</fullName>
    </submittedName>
</protein>
<reference evidence="3" key="1">
    <citation type="submission" date="2020-10" db="EMBL/GenBank/DDBJ databases">
        <title>Connecting structure to function with the recovery of over 1000 high-quality activated sludge metagenome-assembled genomes encoding full-length rRNA genes using long-read sequencing.</title>
        <authorList>
            <person name="Singleton C.M."/>
            <person name="Petriglieri F."/>
            <person name="Kristensen J.M."/>
            <person name="Kirkegaard R.H."/>
            <person name="Michaelsen T.Y."/>
            <person name="Andersen M.H."/>
            <person name="Karst S.M."/>
            <person name="Dueholm M.S."/>
            <person name="Nielsen P.H."/>
            <person name="Albertsen M."/>
        </authorList>
    </citation>
    <scope>NUCLEOTIDE SEQUENCE</scope>
    <source>
        <strain evidence="3">EsbW_18-Q3-R4-48_MAXAC.044</strain>
    </source>
</reference>
<feature type="chain" id="PRO_5038855163" evidence="1">
    <location>
        <begin position="18"/>
        <end position="173"/>
    </location>
</feature>
<sequence>MRRLILLALFVAASAQALPEAVRTGEPGWRQWGSGEMTWFGIALYRATLWVGGADPGNSPGSGPIALQLDYRRDIPRERLVQSSLDEMRRLGADEAQLARWASDLRRVFPDVKEGESIVGVHYPGRGASFYHRGQASGEVADAEFARRFFAIWLDPETRSPSLRAALLKRPEG</sequence>
<evidence type="ECO:0000259" key="2">
    <source>
        <dbReference type="Pfam" id="PF16036"/>
    </source>
</evidence>